<evidence type="ECO:0000256" key="10">
    <source>
        <dbReference type="ARBA" id="ARBA00038976"/>
    </source>
</evidence>
<dbReference type="PRINTS" id="PR00934">
    <property type="entry name" value="XHISDIPTASE"/>
</dbReference>
<reference evidence="19" key="1">
    <citation type="submission" date="2009-12" db="EMBL/GenBank/DDBJ databases">
        <authorList>
            <person name="Weinstock G."/>
            <person name="Sodergren E."/>
            <person name="Clifton S."/>
            <person name="Fulton L."/>
            <person name="Fulton B."/>
            <person name="Courtney L."/>
            <person name="Fronick C."/>
            <person name="Harrison M."/>
            <person name="Strong C."/>
            <person name="Farmer C."/>
            <person name="Delahaunty K."/>
            <person name="Markovic C."/>
            <person name="Hall O."/>
            <person name="Minx P."/>
            <person name="Tomlinson C."/>
            <person name="Mitreva M."/>
            <person name="Nelson J."/>
            <person name="Hou S."/>
            <person name="Wollam A."/>
            <person name="Pepin K.H."/>
            <person name="Johnson M."/>
            <person name="Bhonagiri V."/>
            <person name="Nash W.E."/>
            <person name="Warren W."/>
            <person name="Chinwalla A."/>
            <person name="Mardis E.R."/>
            <person name="Wilson R.K."/>
        </authorList>
    </citation>
    <scope>NUCLEOTIDE SEQUENCE [LARGE SCALE GENOMIC DNA]</scope>
    <source>
        <strain evidence="19">DSM 15176</strain>
    </source>
</reference>
<keyword evidence="6" id="KW-0862">Zinc</keyword>
<evidence type="ECO:0000256" key="1">
    <source>
        <dbReference type="ARBA" id="ARBA00001941"/>
    </source>
</evidence>
<sequence>MKILENLEPQNVFRFFEEMSAIPRGSGNTKAVSDWCAAFARQRGLEYHQDADNNIIIIKEATPGYEQAEPVILQGHLDMVCEKEPGCPKDMAQEGLDLEVEGDYISAKGTTLGGDDGIAVAMALAVLDADDLPHPRLEAVFTVDEEIGLLGAGSLDVSPLKGRRMLNMDSEAEGIFTVSCAGGNNTISLLPLIHTAFAGAALTVTVGGLTGGHSGSEIDKGRANANMLMGRVLQDLAAQTPLRLVEVHGGLKSNAIPVESTATVVVADAQAARNAVAAMEKTLRNEYRVTDPSLFLQVENATVADDPMDAATTEKVVCLLTCLPNGIQAMSPDIAGLVQTSLNLGILTTETDTLRAVSSLRSSVDSQKEMLKRRLACLLAQLGGRVEYEGEYTGWQYQEHSPLRELMVQVYTEQYGEAPRVEAIHAGLECGLFAGKMPGLDCVSIGPNLLEIHTPRERMSISSVQRVWKFLVEVLKRAR</sequence>
<dbReference type="Gene3D" id="3.40.630.10">
    <property type="entry name" value="Zn peptidases"/>
    <property type="match status" value="2"/>
</dbReference>
<dbReference type="OrthoDB" id="9773892at2"/>
<evidence type="ECO:0000259" key="18">
    <source>
        <dbReference type="Pfam" id="PF07687"/>
    </source>
</evidence>
<comment type="similarity">
    <text evidence="12">Belongs to the peptidase M20C family.</text>
</comment>
<dbReference type="Pfam" id="PF01546">
    <property type="entry name" value="Peptidase_M20"/>
    <property type="match status" value="1"/>
</dbReference>
<dbReference type="RefSeq" id="WP_007046176.1">
    <property type="nucleotide sequence ID" value="NZ_GG704769.1"/>
</dbReference>
<dbReference type="CDD" id="cd03890">
    <property type="entry name" value="M20_pepD"/>
    <property type="match status" value="1"/>
</dbReference>
<dbReference type="HOGENOM" id="CLU_028526_0_0_9"/>
<dbReference type="SUPFAM" id="SSF53187">
    <property type="entry name" value="Zn-dependent exopeptidases"/>
    <property type="match status" value="1"/>
</dbReference>
<keyword evidence="8" id="KW-0170">Cobalt</keyword>
<dbReference type="InterPro" id="IPR001160">
    <property type="entry name" value="Peptidase_M20C"/>
</dbReference>
<keyword evidence="7" id="KW-0482">Metalloprotease</keyword>
<comment type="caution">
    <text evidence="19">The sequence shown here is derived from an EMBL/GenBank/DDBJ whole genome shotgun (WGS) entry which is preliminary data.</text>
</comment>
<comment type="catalytic activity">
    <reaction evidence="9">
        <text>Hydrolysis of dipeptides, preferentially hydrophobic dipeptides including prolyl amino acids.</text>
        <dbReference type="EC" id="3.4.13.18"/>
    </reaction>
</comment>
<evidence type="ECO:0000256" key="17">
    <source>
        <dbReference type="ARBA" id="ARBA00078074"/>
    </source>
</evidence>
<accession>D1PK40</accession>
<evidence type="ECO:0000256" key="5">
    <source>
        <dbReference type="ARBA" id="ARBA00022801"/>
    </source>
</evidence>
<evidence type="ECO:0000256" key="2">
    <source>
        <dbReference type="ARBA" id="ARBA00001947"/>
    </source>
</evidence>
<evidence type="ECO:0000256" key="9">
    <source>
        <dbReference type="ARBA" id="ARBA00036421"/>
    </source>
</evidence>
<dbReference type="EC" id="3.4.13.18" evidence="10"/>
<evidence type="ECO:0000256" key="6">
    <source>
        <dbReference type="ARBA" id="ARBA00022833"/>
    </source>
</evidence>
<dbReference type="Proteomes" id="UP000003438">
    <property type="component" value="Unassembled WGS sequence"/>
</dbReference>
<dbReference type="STRING" id="411471.SUBVAR_04760"/>
<evidence type="ECO:0000256" key="12">
    <source>
        <dbReference type="ARBA" id="ARBA00061423"/>
    </source>
</evidence>
<comment type="cofactor">
    <cofactor evidence="1">
        <name>Co(2+)</name>
        <dbReference type="ChEBI" id="CHEBI:48828"/>
    </cofactor>
</comment>
<dbReference type="GO" id="GO:0005829">
    <property type="term" value="C:cytosol"/>
    <property type="evidence" value="ECO:0007669"/>
    <property type="project" value="TreeGrafter"/>
</dbReference>
<dbReference type="FunFam" id="3.40.630.10:FF:000015">
    <property type="entry name" value="Aminoacyl-histidine dipeptidase PepD"/>
    <property type="match status" value="1"/>
</dbReference>
<dbReference type="PANTHER" id="PTHR43501">
    <property type="entry name" value="CYTOSOL NON-SPECIFIC DIPEPTIDASE"/>
    <property type="match status" value="1"/>
</dbReference>
<dbReference type="Pfam" id="PF07687">
    <property type="entry name" value="M20_dimer"/>
    <property type="match status" value="1"/>
</dbReference>
<evidence type="ECO:0000256" key="7">
    <source>
        <dbReference type="ARBA" id="ARBA00023049"/>
    </source>
</evidence>
<comment type="cofactor">
    <cofactor evidence="2">
        <name>Zn(2+)</name>
        <dbReference type="ChEBI" id="CHEBI:29105"/>
    </cofactor>
</comment>
<proteinExistence type="inferred from homology"/>
<evidence type="ECO:0000256" key="15">
    <source>
        <dbReference type="ARBA" id="ARBA00076004"/>
    </source>
</evidence>
<dbReference type="NCBIfam" id="TIGR01893">
    <property type="entry name" value="aa-his-dipept"/>
    <property type="match status" value="1"/>
</dbReference>
<dbReference type="GO" id="GO:0046872">
    <property type="term" value="F:metal ion binding"/>
    <property type="evidence" value="ECO:0007669"/>
    <property type="project" value="UniProtKB-KW"/>
</dbReference>
<dbReference type="GO" id="GO:0070573">
    <property type="term" value="F:metallodipeptidase activity"/>
    <property type="evidence" value="ECO:0007669"/>
    <property type="project" value="TreeGrafter"/>
</dbReference>
<dbReference type="AlphaFoldDB" id="D1PK40"/>
<organism evidence="19 20">
    <name type="scientific">Subdoligranulum variabile DSM 15176</name>
    <dbReference type="NCBI Taxonomy" id="411471"/>
    <lineage>
        <taxon>Bacteria</taxon>
        <taxon>Bacillati</taxon>
        <taxon>Bacillota</taxon>
        <taxon>Clostridia</taxon>
        <taxon>Eubacteriales</taxon>
        <taxon>Oscillospiraceae</taxon>
        <taxon>Subdoligranulum</taxon>
    </lineage>
</organism>
<protein>
    <recommendedName>
        <fullName evidence="13">Cytosol non-specific dipeptidase</fullName>
        <ecNumber evidence="10">3.4.13.18</ecNumber>
    </recommendedName>
    <alternativeName>
        <fullName evidence="16">Aminoacyl-histidine dipeptidase</fullName>
    </alternativeName>
    <alternativeName>
        <fullName evidence="15">Beta-alanyl-histidine dipeptidase</fullName>
    </alternativeName>
    <alternativeName>
        <fullName evidence="14">Carnosinase</fullName>
    </alternativeName>
    <alternativeName>
        <fullName evidence="11">Peptidase D</fullName>
    </alternativeName>
    <alternativeName>
        <fullName evidence="17">Xaa-His dipeptidase</fullName>
    </alternativeName>
</protein>
<gene>
    <name evidence="19" type="primary">pepD</name>
    <name evidence="19" type="ORF">SUBVAR_04760</name>
</gene>
<evidence type="ECO:0000256" key="8">
    <source>
        <dbReference type="ARBA" id="ARBA00023285"/>
    </source>
</evidence>
<evidence type="ECO:0000313" key="19">
    <source>
        <dbReference type="EMBL" id="EFB77138.1"/>
    </source>
</evidence>
<keyword evidence="4" id="KW-0479">Metal-binding</keyword>
<dbReference type="PIRSF" id="PIRSF016599">
    <property type="entry name" value="Xaa-His_dipept"/>
    <property type="match status" value="1"/>
</dbReference>
<keyword evidence="5" id="KW-0378">Hydrolase</keyword>
<dbReference type="FunFam" id="3.40.630.10:FF:000072">
    <property type="entry name" value="Aminoacyl-histidine dipeptidase"/>
    <property type="match status" value="1"/>
</dbReference>
<evidence type="ECO:0000256" key="11">
    <source>
        <dbReference type="ARBA" id="ARBA00044252"/>
    </source>
</evidence>
<evidence type="ECO:0000256" key="3">
    <source>
        <dbReference type="ARBA" id="ARBA00022670"/>
    </source>
</evidence>
<evidence type="ECO:0000256" key="16">
    <source>
        <dbReference type="ARBA" id="ARBA00077688"/>
    </source>
</evidence>
<dbReference type="PANTHER" id="PTHR43501:SF1">
    <property type="entry name" value="CYTOSOL NON-SPECIFIC DIPEPTIDASE"/>
    <property type="match status" value="1"/>
</dbReference>
<keyword evidence="20" id="KW-1185">Reference proteome</keyword>
<keyword evidence="3" id="KW-0645">Protease</keyword>
<dbReference type="EMBL" id="ACBY02000014">
    <property type="protein sequence ID" value="EFB77138.1"/>
    <property type="molecule type" value="Genomic_DNA"/>
</dbReference>
<dbReference type="InterPro" id="IPR002933">
    <property type="entry name" value="Peptidase_M20"/>
</dbReference>
<evidence type="ECO:0000313" key="20">
    <source>
        <dbReference type="Proteomes" id="UP000003438"/>
    </source>
</evidence>
<evidence type="ECO:0000256" key="13">
    <source>
        <dbReference type="ARBA" id="ARBA00071271"/>
    </source>
</evidence>
<dbReference type="eggNOG" id="COG2195">
    <property type="taxonomic scope" value="Bacteria"/>
</dbReference>
<dbReference type="InterPro" id="IPR011650">
    <property type="entry name" value="Peptidase_M20_dimer"/>
</dbReference>
<dbReference type="GO" id="GO:0006508">
    <property type="term" value="P:proteolysis"/>
    <property type="evidence" value="ECO:0007669"/>
    <property type="project" value="UniProtKB-KW"/>
</dbReference>
<evidence type="ECO:0000256" key="4">
    <source>
        <dbReference type="ARBA" id="ARBA00022723"/>
    </source>
</evidence>
<feature type="domain" description="Peptidase M20 dimerisation" evidence="18">
    <location>
        <begin position="208"/>
        <end position="288"/>
    </location>
</feature>
<evidence type="ECO:0000256" key="14">
    <source>
        <dbReference type="ARBA" id="ARBA00075285"/>
    </source>
</evidence>
<name>D1PK40_9FIRM</name>